<keyword evidence="3" id="KW-1185">Reference proteome</keyword>
<accession>A0A9Q1JD79</accession>
<reference evidence="2" key="1">
    <citation type="journal article" date="2023" name="Science">
        <title>Genome structures resolve the early diversification of teleost fishes.</title>
        <authorList>
            <person name="Parey E."/>
            <person name="Louis A."/>
            <person name="Montfort J."/>
            <person name="Bouchez O."/>
            <person name="Roques C."/>
            <person name="Iampietro C."/>
            <person name="Lluch J."/>
            <person name="Castinel A."/>
            <person name="Donnadieu C."/>
            <person name="Desvignes T."/>
            <person name="Floi Bucao C."/>
            <person name="Jouanno E."/>
            <person name="Wen M."/>
            <person name="Mejri S."/>
            <person name="Dirks R."/>
            <person name="Jansen H."/>
            <person name="Henkel C."/>
            <person name="Chen W.J."/>
            <person name="Zahm M."/>
            <person name="Cabau C."/>
            <person name="Klopp C."/>
            <person name="Thompson A.W."/>
            <person name="Robinson-Rechavi M."/>
            <person name="Braasch I."/>
            <person name="Lecointre G."/>
            <person name="Bobe J."/>
            <person name="Postlethwait J.H."/>
            <person name="Berthelot C."/>
            <person name="Roest Crollius H."/>
            <person name="Guiguen Y."/>
        </authorList>
    </citation>
    <scope>NUCLEOTIDE SEQUENCE</scope>
    <source>
        <tissue evidence="2">Blood</tissue>
    </source>
</reference>
<proteinExistence type="predicted"/>
<comment type="caution">
    <text evidence="2">The sequence shown here is derived from an EMBL/GenBank/DDBJ whole genome shotgun (WGS) entry which is preliminary data.</text>
</comment>
<dbReference type="OrthoDB" id="416119at2759"/>
<sequence>MYKRHLALTERCLHGYTDSEHVYHLFWECSVARRVWGLVVSSVSQNRLLPRSSLTAESVLYGPRGGCKTPELQRQWRIVNTIKQVLWEARNIRVYQKTSQEEDTEPSPGRRYGGLCKGQASGEREMGGGPLEGIDYHLVHPPSNRKTEKTATNIMAHPITRELVFIIHFNVL</sequence>
<protein>
    <recommendedName>
        <fullName evidence="4">Reverse transcriptase zinc-binding domain-containing protein</fullName>
    </recommendedName>
</protein>
<evidence type="ECO:0000313" key="3">
    <source>
        <dbReference type="Proteomes" id="UP001152622"/>
    </source>
</evidence>
<name>A0A9Q1JD79_SYNKA</name>
<dbReference type="EMBL" id="JAINUF010000001">
    <property type="protein sequence ID" value="KAJ8380595.1"/>
    <property type="molecule type" value="Genomic_DNA"/>
</dbReference>
<dbReference type="Proteomes" id="UP001152622">
    <property type="component" value="Chromosome 1"/>
</dbReference>
<dbReference type="AlphaFoldDB" id="A0A9Q1JD79"/>
<evidence type="ECO:0008006" key="4">
    <source>
        <dbReference type="Google" id="ProtNLM"/>
    </source>
</evidence>
<organism evidence="2 3">
    <name type="scientific">Synaphobranchus kaupii</name>
    <name type="common">Kaup's arrowtooth eel</name>
    <dbReference type="NCBI Taxonomy" id="118154"/>
    <lineage>
        <taxon>Eukaryota</taxon>
        <taxon>Metazoa</taxon>
        <taxon>Chordata</taxon>
        <taxon>Craniata</taxon>
        <taxon>Vertebrata</taxon>
        <taxon>Euteleostomi</taxon>
        <taxon>Actinopterygii</taxon>
        <taxon>Neopterygii</taxon>
        <taxon>Teleostei</taxon>
        <taxon>Anguilliformes</taxon>
        <taxon>Synaphobranchidae</taxon>
        <taxon>Synaphobranchus</taxon>
    </lineage>
</organism>
<evidence type="ECO:0000256" key="1">
    <source>
        <dbReference type="SAM" id="MobiDB-lite"/>
    </source>
</evidence>
<feature type="region of interest" description="Disordered" evidence="1">
    <location>
        <begin position="97"/>
        <end position="127"/>
    </location>
</feature>
<gene>
    <name evidence="2" type="ORF">SKAU_G00013730</name>
</gene>
<evidence type="ECO:0000313" key="2">
    <source>
        <dbReference type="EMBL" id="KAJ8380595.1"/>
    </source>
</evidence>